<organism evidence="1">
    <name type="scientific">Siphoviridae sp. ct2vX3</name>
    <dbReference type="NCBI Taxonomy" id="2825318"/>
    <lineage>
        <taxon>Viruses</taxon>
        <taxon>Duplodnaviria</taxon>
        <taxon>Heunggongvirae</taxon>
        <taxon>Uroviricota</taxon>
        <taxon>Caudoviricetes</taxon>
    </lineage>
</organism>
<protein>
    <submittedName>
        <fullName evidence="1">Uncharacterized protein</fullName>
    </submittedName>
</protein>
<evidence type="ECO:0000313" key="1">
    <source>
        <dbReference type="EMBL" id="DAE11643.1"/>
    </source>
</evidence>
<proteinExistence type="predicted"/>
<accession>A0A8S5PYR1</accession>
<reference evidence="1" key="1">
    <citation type="journal article" date="2021" name="Proc. Natl. Acad. Sci. U.S.A.">
        <title>A Catalog of Tens of Thousands of Viruses from Human Metagenomes Reveals Hidden Associations with Chronic Diseases.</title>
        <authorList>
            <person name="Tisza M.J."/>
            <person name="Buck C.B."/>
        </authorList>
    </citation>
    <scope>NUCLEOTIDE SEQUENCE</scope>
    <source>
        <strain evidence="1">Ct2vX3</strain>
    </source>
</reference>
<name>A0A8S5PYR1_9CAUD</name>
<sequence>MNGYRMKISIEQWVTKFLSLFRKSTHKICKYNI</sequence>
<dbReference type="EMBL" id="BK015535">
    <property type="protein sequence ID" value="DAE11643.1"/>
    <property type="molecule type" value="Genomic_DNA"/>
</dbReference>